<reference evidence="1 2" key="1">
    <citation type="submission" date="2024-01" db="EMBL/GenBank/DDBJ databases">
        <title>Genome assemblies of Stephania.</title>
        <authorList>
            <person name="Yang L."/>
        </authorList>
    </citation>
    <scope>NUCLEOTIDE SEQUENCE [LARGE SCALE GENOMIC DNA]</scope>
    <source>
        <strain evidence="1">YNDBR</strain>
        <tissue evidence="1">Leaf</tissue>
    </source>
</reference>
<proteinExistence type="predicted"/>
<keyword evidence="2" id="KW-1185">Reference proteome</keyword>
<sequence>MPLSDACEKSPDHYKEMEEKTACPNLSFFNDYMTANKQHFKDPPAKEVGRVNQTRLRNKEESTAGHGGEWFPRQCSSTARVRRIIKAEALWQVVTPMWTTATAGLRGSSQQHLQWGGVVSTRY</sequence>
<dbReference type="EMBL" id="JBBNAF010000005">
    <property type="protein sequence ID" value="KAK9143080.1"/>
    <property type="molecule type" value="Genomic_DNA"/>
</dbReference>
<comment type="caution">
    <text evidence="1">The sequence shown here is derived from an EMBL/GenBank/DDBJ whole genome shotgun (WGS) entry which is preliminary data.</text>
</comment>
<organism evidence="1 2">
    <name type="scientific">Stephania yunnanensis</name>
    <dbReference type="NCBI Taxonomy" id="152371"/>
    <lineage>
        <taxon>Eukaryota</taxon>
        <taxon>Viridiplantae</taxon>
        <taxon>Streptophyta</taxon>
        <taxon>Embryophyta</taxon>
        <taxon>Tracheophyta</taxon>
        <taxon>Spermatophyta</taxon>
        <taxon>Magnoliopsida</taxon>
        <taxon>Ranunculales</taxon>
        <taxon>Menispermaceae</taxon>
        <taxon>Menispermoideae</taxon>
        <taxon>Cissampelideae</taxon>
        <taxon>Stephania</taxon>
    </lineage>
</organism>
<gene>
    <name evidence="1" type="ORF">Syun_012480</name>
</gene>
<protein>
    <submittedName>
        <fullName evidence="1">Uncharacterized protein</fullName>
    </submittedName>
</protein>
<evidence type="ECO:0000313" key="2">
    <source>
        <dbReference type="Proteomes" id="UP001420932"/>
    </source>
</evidence>
<evidence type="ECO:0000313" key="1">
    <source>
        <dbReference type="EMBL" id="KAK9143080.1"/>
    </source>
</evidence>
<accession>A0AAP0PJ07</accession>
<name>A0AAP0PJ07_9MAGN</name>
<dbReference type="AlphaFoldDB" id="A0AAP0PJ07"/>
<dbReference type="Proteomes" id="UP001420932">
    <property type="component" value="Unassembled WGS sequence"/>
</dbReference>